<evidence type="ECO:0000313" key="2">
    <source>
        <dbReference type="Proteomes" id="UP000708208"/>
    </source>
</evidence>
<name>A0A8J2NVD3_9HEXA</name>
<dbReference type="EMBL" id="CAJVCH010065923">
    <property type="protein sequence ID" value="CAG7719942.1"/>
    <property type="molecule type" value="Genomic_DNA"/>
</dbReference>
<gene>
    <name evidence="1" type="ORF">AFUS01_LOCUS9239</name>
</gene>
<protein>
    <submittedName>
        <fullName evidence="1">Uncharacterized protein</fullName>
    </submittedName>
</protein>
<keyword evidence="2" id="KW-1185">Reference proteome</keyword>
<proteinExistence type="predicted"/>
<accession>A0A8J2NVD3</accession>
<reference evidence="1" key="1">
    <citation type="submission" date="2021-06" db="EMBL/GenBank/DDBJ databases">
        <authorList>
            <person name="Hodson N. C."/>
            <person name="Mongue J. A."/>
            <person name="Jaron S. K."/>
        </authorList>
    </citation>
    <scope>NUCLEOTIDE SEQUENCE</scope>
</reference>
<sequence>MTEETLLMRSSHLHDGWLEMSGGGDKEDSDEKNTGRAALAKVSIALKEGVVEIPAPDFSPCLWVSQVGRKESVTAWDFPGIMSSGPEQM</sequence>
<dbReference type="AlphaFoldDB" id="A0A8J2NVD3"/>
<organism evidence="1 2">
    <name type="scientific">Allacma fusca</name>
    <dbReference type="NCBI Taxonomy" id="39272"/>
    <lineage>
        <taxon>Eukaryota</taxon>
        <taxon>Metazoa</taxon>
        <taxon>Ecdysozoa</taxon>
        <taxon>Arthropoda</taxon>
        <taxon>Hexapoda</taxon>
        <taxon>Collembola</taxon>
        <taxon>Symphypleona</taxon>
        <taxon>Sminthuridae</taxon>
        <taxon>Allacma</taxon>
    </lineage>
</organism>
<evidence type="ECO:0000313" key="1">
    <source>
        <dbReference type="EMBL" id="CAG7719942.1"/>
    </source>
</evidence>
<dbReference type="Proteomes" id="UP000708208">
    <property type="component" value="Unassembled WGS sequence"/>
</dbReference>
<comment type="caution">
    <text evidence="1">The sequence shown here is derived from an EMBL/GenBank/DDBJ whole genome shotgun (WGS) entry which is preliminary data.</text>
</comment>